<dbReference type="AlphaFoldDB" id="X1C5X1"/>
<dbReference type="EMBL" id="BART01026931">
    <property type="protein sequence ID" value="GAH02762.1"/>
    <property type="molecule type" value="Genomic_DNA"/>
</dbReference>
<comment type="caution">
    <text evidence="1">The sequence shown here is derived from an EMBL/GenBank/DDBJ whole genome shotgun (WGS) entry which is preliminary data.</text>
</comment>
<protein>
    <submittedName>
        <fullName evidence="1">Uncharacterized protein</fullName>
    </submittedName>
</protein>
<sequence length="48" mass="5665">CLFFGVTYISKSRLGLNMDKHMCIDCGVEWIDDGEMVYFCYKCAEEWN</sequence>
<gene>
    <name evidence="1" type="ORF">S01H4_47881</name>
</gene>
<proteinExistence type="predicted"/>
<feature type="non-terminal residue" evidence="1">
    <location>
        <position position="1"/>
    </location>
</feature>
<evidence type="ECO:0000313" key="1">
    <source>
        <dbReference type="EMBL" id="GAH02762.1"/>
    </source>
</evidence>
<organism evidence="1">
    <name type="scientific">marine sediment metagenome</name>
    <dbReference type="NCBI Taxonomy" id="412755"/>
    <lineage>
        <taxon>unclassified sequences</taxon>
        <taxon>metagenomes</taxon>
        <taxon>ecological metagenomes</taxon>
    </lineage>
</organism>
<name>X1C5X1_9ZZZZ</name>
<reference evidence="1" key="1">
    <citation type="journal article" date="2014" name="Front. Microbiol.">
        <title>High frequency of phylogenetically diverse reductive dehalogenase-homologous genes in deep subseafloor sedimentary metagenomes.</title>
        <authorList>
            <person name="Kawai M."/>
            <person name="Futagami T."/>
            <person name="Toyoda A."/>
            <person name="Takaki Y."/>
            <person name="Nishi S."/>
            <person name="Hori S."/>
            <person name="Arai W."/>
            <person name="Tsubouchi T."/>
            <person name="Morono Y."/>
            <person name="Uchiyama I."/>
            <person name="Ito T."/>
            <person name="Fujiyama A."/>
            <person name="Inagaki F."/>
            <person name="Takami H."/>
        </authorList>
    </citation>
    <scope>NUCLEOTIDE SEQUENCE</scope>
    <source>
        <strain evidence="1">Expedition CK06-06</strain>
    </source>
</reference>
<accession>X1C5X1</accession>